<reference evidence="5" key="1">
    <citation type="submission" date="2012-09" db="EMBL/GenBank/DDBJ databases">
        <authorList>
            <person name="Martin A.A."/>
        </authorList>
    </citation>
    <scope>NUCLEOTIDE SEQUENCE</scope>
</reference>
<evidence type="ECO:0000313" key="5">
    <source>
        <dbReference type="Proteomes" id="UP000035642"/>
    </source>
</evidence>
<evidence type="ECO:0000259" key="4">
    <source>
        <dbReference type="PROSITE" id="PS50076"/>
    </source>
</evidence>
<dbReference type="STRING" id="6313.A0A0K0CZB3"/>
<evidence type="ECO:0000256" key="2">
    <source>
        <dbReference type="ARBA" id="ARBA00023002"/>
    </source>
</evidence>
<dbReference type="Pfam" id="PF00226">
    <property type="entry name" value="DnaJ"/>
    <property type="match status" value="1"/>
</dbReference>
<name>A0A0K0CZB3_ANGCA</name>
<dbReference type="SUPFAM" id="SSF46565">
    <property type="entry name" value="Chaperone J-domain"/>
    <property type="match status" value="1"/>
</dbReference>
<dbReference type="WBParaSite" id="ACAC_0000305101-mRNA-1">
    <property type="protein sequence ID" value="ACAC_0000305101-mRNA-1"/>
    <property type="gene ID" value="ACAC_0000305101"/>
</dbReference>
<dbReference type="PROSITE" id="PS50076">
    <property type="entry name" value="DNAJ_2"/>
    <property type="match status" value="1"/>
</dbReference>
<proteinExistence type="inferred from homology"/>
<dbReference type="PANTHER" id="PTHR24320:SF285">
    <property type="entry name" value="RETINOL DEHYDROGENASE 14"/>
    <property type="match status" value="1"/>
</dbReference>
<evidence type="ECO:0000313" key="6">
    <source>
        <dbReference type="WBParaSite" id="ACAC_0000305101-mRNA-1"/>
    </source>
</evidence>
<dbReference type="Gene3D" id="3.40.50.720">
    <property type="entry name" value="NAD(P)-binding Rossmann-like Domain"/>
    <property type="match status" value="1"/>
</dbReference>
<reference evidence="6" key="2">
    <citation type="submission" date="2017-02" db="UniProtKB">
        <authorList>
            <consortium name="WormBaseParasite"/>
        </authorList>
    </citation>
    <scope>IDENTIFICATION</scope>
</reference>
<evidence type="ECO:0000256" key="1">
    <source>
        <dbReference type="ARBA" id="ARBA00006484"/>
    </source>
</evidence>
<dbReference type="Pfam" id="PF00106">
    <property type="entry name" value="adh_short"/>
    <property type="match status" value="1"/>
</dbReference>
<dbReference type="SMART" id="SM00271">
    <property type="entry name" value="DnaJ"/>
    <property type="match status" value="1"/>
</dbReference>
<dbReference type="SUPFAM" id="SSF51735">
    <property type="entry name" value="NAD(P)-binding Rossmann-fold domains"/>
    <property type="match status" value="1"/>
</dbReference>
<dbReference type="GO" id="GO:0016491">
    <property type="term" value="F:oxidoreductase activity"/>
    <property type="evidence" value="ECO:0007669"/>
    <property type="project" value="UniProtKB-KW"/>
</dbReference>
<feature type="domain" description="J" evidence="4">
    <location>
        <begin position="46"/>
        <end position="110"/>
    </location>
</feature>
<comment type="similarity">
    <text evidence="1 3">Belongs to the short-chain dehydrogenases/reductases (SDR) family.</text>
</comment>
<keyword evidence="2" id="KW-0560">Oxidoreductase</keyword>
<sequence>MYGRCYRVSLLNPWEVTDYVCNYKSPVVWRQFRECSNGPSIREHKDYYDILGVKKDATQEEIKAAFYTKSKQLHPDKGSSAESSERFVEVKLAYDVLRRPAERRAYDMRERKQSYAKLYLHSRGRRLSKLVDEDEIAKSFMRQPEFRDRFPDTLEIHELGRILKGDVDEAWRRKQEGLEGRNPSEIREEYRWMRALQDADHRRRIKAEKRLREQSSVATDKEGSGGKSVVGLHTAKYLYLRGATLILTCRDEVRGRAAVDAVQSQLKKHGDLSTGRIHLFTLDLTCYKSILVFCSEIKLNFDRIDVLVNNAGVMGLPFELSRNGVEMHFATNAFGHFVLVNNLLPLLEKSIDGRVVNYIPTLRQLMGEQDWDYQPRVAYAVSKLANCLYTVELARSVPTYFYCLPFVGTSVKVSLAKC</sequence>
<dbReference type="PRINTS" id="PR00625">
    <property type="entry name" value="JDOMAIN"/>
</dbReference>
<keyword evidence="5" id="KW-1185">Reference proteome</keyword>
<dbReference type="PANTHER" id="PTHR24320">
    <property type="entry name" value="RETINOL DEHYDROGENASE"/>
    <property type="match status" value="1"/>
</dbReference>
<dbReference type="Gene3D" id="1.10.287.110">
    <property type="entry name" value="DnaJ domain"/>
    <property type="match status" value="1"/>
</dbReference>
<organism evidence="5 6">
    <name type="scientific">Angiostrongylus cantonensis</name>
    <name type="common">Rat lungworm</name>
    <dbReference type="NCBI Taxonomy" id="6313"/>
    <lineage>
        <taxon>Eukaryota</taxon>
        <taxon>Metazoa</taxon>
        <taxon>Ecdysozoa</taxon>
        <taxon>Nematoda</taxon>
        <taxon>Chromadorea</taxon>
        <taxon>Rhabditida</taxon>
        <taxon>Rhabditina</taxon>
        <taxon>Rhabditomorpha</taxon>
        <taxon>Strongyloidea</taxon>
        <taxon>Metastrongylidae</taxon>
        <taxon>Angiostrongylus</taxon>
    </lineage>
</organism>
<dbReference type="InterPro" id="IPR002347">
    <property type="entry name" value="SDR_fam"/>
</dbReference>
<accession>A0A0K0CZB3</accession>
<evidence type="ECO:0000256" key="3">
    <source>
        <dbReference type="RuleBase" id="RU000363"/>
    </source>
</evidence>
<dbReference type="InterPro" id="IPR001623">
    <property type="entry name" value="DnaJ_domain"/>
</dbReference>
<protein>
    <submittedName>
        <fullName evidence="6">J domain-containing protein</fullName>
    </submittedName>
</protein>
<dbReference type="InterPro" id="IPR036291">
    <property type="entry name" value="NAD(P)-bd_dom_sf"/>
</dbReference>
<dbReference type="AlphaFoldDB" id="A0A0K0CZB3"/>
<dbReference type="CDD" id="cd06257">
    <property type="entry name" value="DnaJ"/>
    <property type="match status" value="1"/>
</dbReference>
<dbReference type="Proteomes" id="UP000035642">
    <property type="component" value="Unassembled WGS sequence"/>
</dbReference>
<dbReference type="PRINTS" id="PR00080">
    <property type="entry name" value="SDRFAMILY"/>
</dbReference>
<dbReference type="InterPro" id="IPR036869">
    <property type="entry name" value="J_dom_sf"/>
</dbReference>